<organism evidence="6 7">
    <name type="scientific">Fictibacillus nanhaiensis</name>
    <dbReference type="NCBI Taxonomy" id="742169"/>
    <lineage>
        <taxon>Bacteria</taxon>
        <taxon>Bacillati</taxon>
        <taxon>Bacillota</taxon>
        <taxon>Bacilli</taxon>
        <taxon>Bacillales</taxon>
        <taxon>Fictibacillaceae</taxon>
        <taxon>Fictibacillus</taxon>
    </lineage>
</organism>
<evidence type="ECO:0000256" key="1">
    <source>
        <dbReference type="ARBA" id="ARBA00007358"/>
    </source>
</evidence>
<dbReference type="Proteomes" id="UP001296923">
    <property type="component" value="Unassembled WGS sequence"/>
</dbReference>
<dbReference type="Gene3D" id="3.40.50.1970">
    <property type="match status" value="1"/>
</dbReference>
<keyword evidence="7" id="KW-1185">Reference proteome</keyword>
<dbReference type="CDD" id="cd08551">
    <property type="entry name" value="Fe-ADH"/>
    <property type="match status" value="1"/>
</dbReference>
<feature type="domain" description="Fe-containing alcohol dehydrogenase-like C-terminal" evidence="5">
    <location>
        <begin position="189"/>
        <end position="384"/>
    </location>
</feature>
<reference evidence="6 7" key="1">
    <citation type="submission" date="2021-01" db="EMBL/GenBank/DDBJ databases">
        <title>Genome Sequencing of Type Strains.</title>
        <authorList>
            <person name="Lemaire J.F."/>
            <person name="Inderbitzin P."/>
            <person name="Collins S.B."/>
            <person name="Wespe N."/>
            <person name="Knight-Connoni V."/>
        </authorList>
    </citation>
    <scope>NUCLEOTIDE SEQUENCE [LARGE SCALE GENOMIC DNA]</scope>
    <source>
        <strain evidence="6 7">DSM 23009</strain>
    </source>
</reference>
<evidence type="ECO:0000259" key="4">
    <source>
        <dbReference type="Pfam" id="PF00465"/>
    </source>
</evidence>
<dbReference type="Pfam" id="PF25137">
    <property type="entry name" value="ADH_Fe_C"/>
    <property type="match status" value="1"/>
</dbReference>
<dbReference type="SUPFAM" id="SSF56796">
    <property type="entry name" value="Dehydroquinate synthase-like"/>
    <property type="match status" value="1"/>
</dbReference>
<evidence type="ECO:0000256" key="2">
    <source>
        <dbReference type="ARBA" id="ARBA00023002"/>
    </source>
</evidence>
<dbReference type="PANTHER" id="PTHR11496:SF102">
    <property type="entry name" value="ALCOHOL DEHYDROGENASE 4"/>
    <property type="match status" value="1"/>
</dbReference>
<gene>
    <name evidence="6" type="ORF">JYA63_14580</name>
</gene>
<dbReference type="Gene3D" id="1.20.1090.10">
    <property type="entry name" value="Dehydroquinate synthase-like - alpha domain"/>
    <property type="match status" value="1"/>
</dbReference>
<sequence>MKRVAFNLPTIIRAGNGEFQKLGVYVKEYVEGKRILIVTDPGIEQTGFVKQAIQMLEKQGFEVQTFNNVHPNPRDLDCTEGGEAARNFHADAIVALGGGSVIDSAKAIAILQCLGGNPQDYAGRDQVPTKVTPIIVIPTTAGTGAEVTRSAVITDTKKKVKFTIKDVHIAPLLAIVDPELTYGLPSHLTASTGMDALVHALEAYTCKLSNPISDGLAIQALKHIYPNLRTAVTNGNDREARYHLMIGSTLAGMAFSHADVASVHCMAEAIGGWYDTPHGIANSMFLPYIVEFNADAELEKHATIARTIGIASSNDSDQDAAVRLVSDMKQLAKDLSIPTFSSLPEVNENDFIYLAESAFLNGSTPSNARAITKEEYLTLFQKAYSKQPKEVLK</sequence>
<evidence type="ECO:0000259" key="5">
    <source>
        <dbReference type="Pfam" id="PF25137"/>
    </source>
</evidence>
<dbReference type="PROSITE" id="PS00913">
    <property type="entry name" value="ADH_IRON_1"/>
    <property type="match status" value="1"/>
</dbReference>
<dbReference type="PANTHER" id="PTHR11496">
    <property type="entry name" value="ALCOHOL DEHYDROGENASE"/>
    <property type="match status" value="1"/>
</dbReference>
<feature type="domain" description="Alcohol dehydrogenase iron-type/glycerol dehydrogenase GldA" evidence="4">
    <location>
        <begin position="9"/>
        <end position="178"/>
    </location>
</feature>
<dbReference type="InterPro" id="IPR018211">
    <property type="entry name" value="ADH_Fe_CS"/>
</dbReference>
<dbReference type="EMBL" id="JAFHKR010000039">
    <property type="protein sequence ID" value="MBN3555501.1"/>
    <property type="molecule type" value="Genomic_DNA"/>
</dbReference>
<dbReference type="InterPro" id="IPR039697">
    <property type="entry name" value="Alcohol_dehydrogenase_Fe"/>
</dbReference>
<evidence type="ECO:0000313" key="6">
    <source>
        <dbReference type="EMBL" id="MBN3555501.1"/>
    </source>
</evidence>
<comment type="caution">
    <text evidence="6">The sequence shown here is derived from an EMBL/GenBank/DDBJ whole genome shotgun (WGS) entry which is preliminary data.</text>
</comment>
<protein>
    <submittedName>
        <fullName evidence="6">Iron-containing alcohol dehydrogenase</fullName>
    </submittedName>
</protein>
<name>A0ABS2ZVN3_9BACL</name>
<dbReference type="Pfam" id="PF00465">
    <property type="entry name" value="Fe-ADH"/>
    <property type="match status" value="1"/>
</dbReference>
<dbReference type="InterPro" id="IPR056798">
    <property type="entry name" value="ADH_Fe_C"/>
</dbReference>
<dbReference type="RefSeq" id="WP_205726315.1">
    <property type="nucleotide sequence ID" value="NZ_JAFHKR010000039.1"/>
</dbReference>
<keyword evidence="3" id="KW-0520">NAD</keyword>
<evidence type="ECO:0000256" key="3">
    <source>
        <dbReference type="ARBA" id="ARBA00023027"/>
    </source>
</evidence>
<accession>A0ABS2ZVN3</accession>
<proteinExistence type="inferred from homology"/>
<dbReference type="InterPro" id="IPR001670">
    <property type="entry name" value="ADH_Fe/GldA"/>
</dbReference>
<evidence type="ECO:0000313" key="7">
    <source>
        <dbReference type="Proteomes" id="UP001296923"/>
    </source>
</evidence>
<comment type="similarity">
    <text evidence="1">Belongs to the iron-containing alcohol dehydrogenase family.</text>
</comment>
<keyword evidence="2" id="KW-0560">Oxidoreductase</keyword>